<protein>
    <submittedName>
        <fullName evidence="1">Uncharacterized protein</fullName>
    </submittedName>
</protein>
<keyword evidence="2" id="KW-1185">Reference proteome</keyword>
<evidence type="ECO:0000313" key="1">
    <source>
        <dbReference type="EMBL" id="KZV17852.1"/>
    </source>
</evidence>
<reference evidence="1 2" key="1">
    <citation type="journal article" date="2015" name="Proc. Natl. Acad. Sci. U.S.A.">
        <title>The resurrection genome of Boea hygrometrica: A blueprint for survival of dehydration.</title>
        <authorList>
            <person name="Xiao L."/>
            <person name="Yang G."/>
            <person name="Zhang L."/>
            <person name="Yang X."/>
            <person name="Zhao S."/>
            <person name="Ji Z."/>
            <person name="Zhou Q."/>
            <person name="Hu M."/>
            <person name="Wang Y."/>
            <person name="Chen M."/>
            <person name="Xu Y."/>
            <person name="Jin H."/>
            <person name="Xiao X."/>
            <person name="Hu G."/>
            <person name="Bao F."/>
            <person name="Hu Y."/>
            <person name="Wan P."/>
            <person name="Li L."/>
            <person name="Deng X."/>
            <person name="Kuang T."/>
            <person name="Xiang C."/>
            <person name="Zhu J.K."/>
            <person name="Oliver M.J."/>
            <person name="He Y."/>
        </authorList>
    </citation>
    <scope>NUCLEOTIDE SEQUENCE [LARGE SCALE GENOMIC DNA]</scope>
    <source>
        <strain evidence="2">cv. XS01</strain>
    </source>
</reference>
<proteinExistence type="predicted"/>
<name>A0A2Z7A7Y2_9LAMI</name>
<dbReference type="Proteomes" id="UP000250235">
    <property type="component" value="Unassembled WGS sequence"/>
</dbReference>
<dbReference type="AlphaFoldDB" id="A0A2Z7A7Y2"/>
<accession>A0A2Z7A7Y2</accession>
<sequence>MAEKLRLDAYQQLVYCSSRLVVQTLVLKPGYHGYSAVRGVVSAGGAPGGGYSIQVSV</sequence>
<dbReference type="EMBL" id="KV018095">
    <property type="protein sequence ID" value="KZV17852.1"/>
    <property type="molecule type" value="Genomic_DNA"/>
</dbReference>
<gene>
    <name evidence="1" type="ORF">F511_23414</name>
</gene>
<organism evidence="1 2">
    <name type="scientific">Dorcoceras hygrometricum</name>
    <dbReference type="NCBI Taxonomy" id="472368"/>
    <lineage>
        <taxon>Eukaryota</taxon>
        <taxon>Viridiplantae</taxon>
        <taxon>Streptophyta</taxon>
        <taxon>Embryophyta</taxon>
        <taxon>Tracheophyta</taxon>
        <taxon>Spermatophyta</taxon>
        <taxon>Magnoliopsida</taxon>
        <taxon>eudicotyledons</taxon>
        <taxon>Gunneridae</taxon>
        <taxon>Pentapetalae</taxon>
        <taxon>asterids</taxon>
        <taxon>lamiids</taxon>
        <taxon>Lamiales</taxon>
        <taxon>Gesneriaceae</taxon>
        <taxon>Didymocarpoideae</taxon>
        <taxon>Trichosporeae</taxon>
        <taxon>Loxocarpinae</taxon>
        <taxon>Dorcoceras</taxon>
    </lineage>
</organism>
<evidence type="ECO:0000313" key="2">
    <source>
        <dbReference type="Proteomes" id="UP000250235"/>
    </source>
</evidence>